<evidence type="ECO:0000256" key="1">
    <source>
        <dbReference type="ARBA" id="ARBA00007788"/>
    </source>
</evidence>
<keyword evidence="2" id="KW-0805">Transcription regulation</keyword>
<dbReference type="EMBL" id="JAQMWT010000388">
    <property type="protein sequence ID" value="KAJ8602206.1"/>
    <property type="molecule type" value="Genomic_DNA"/>
</dbReference>
<evidence type="ECO:0000256" key="5">
    <source>
        <dbReference type="ARBA" id="ARBA00023163"/>
    </source>
</evidence>
<evidence type="ECO:0000256" key="4">
    <source>
        <dbReference type="ARBA" id="ARBA00023125"/>
    </source>
</evidence>
<dbReference type="Pfam" id="PF04545">
    <property type="entry name" value="Sigma70_r4"/>
    <property type="match status" value="1"/>
</dbReference>
<name>A0AAD7XL07_9STRA</name>
<dbReference type="InterPro" id="IPR013324">
    <property type="entry name" value="RNA_pol_sigma_r3/r4-like"/>
</dbReference>
<comment type="similarity">
    <text evidence="1">Belongs to the sigma-70 factor family.</text>
</comment>
<evidence type="ECO:0000313" key="9">
    <source>
        <dbReference type="Proteomes" id="UP001230188"/>
    </source>
</evidence>
<accession>A0AAD7XL07</accession>
<dbReference type="Proteomes" id="UP001230188">
    <property type="component" value="Unassembled WGS sequence"/>
</dbReference>
<dbReference type="Gene3D" id="1.10.601.10">
    <property type="entry name" value="RNA Polymerase Primary Sigma Factor"/>
    <property type="match status" value="1"/>
</dbReference>
<dbReference type="InterPro" id="IPR007627">
    <property type="entry name" value="RNA_pol_sigma70_r2"/>
</dbReference>
<dbReference type="InterPro" id="IPR007630">
    <property type="entry name" value="RNA_pol_sigma70_r4"/>
</dbReference>
<sequence>MCALGVAGLGVIPPHQAGMARSRGSPQAMAITKTTTPSTARSSVEGQLEVLAQKQARQMRSSSTAQLRDWASNRDVTTDELLEKLASLETEKRRDAAKLEHLVRKDYLPVVPAPPPPVEGDAGEKSLGAMIAELEEKDRERRKAKILDGVERQKRQSKASTKAAAVARKPQTSSSYSEKKVKTREVDVRSNSSLYGRAPGLYADGDMGLFMQITSMGQASQRLLRADEEVELARRVQKLQSWKGQREKLHDKLHREPTELEWAKACGIASAKVESGAFSEARRKCEEAKQIMISANLRLVISIAKRYQHRGLDFQDLMQEGVFGLSRAVEKFDPERGFKFSTYATWWVRQSMMRAIADQSRVIRLPVHIHDQLQSIKKTSRELRADLGRDPTNDEISERIDLAATKIDFILNCENQVLSMEEERSVGGRKGSGAGSGGSGSTVRLSDSIADPGQLPDERADDSQLRDAVRELLRTTLNDREIAVINLRFGLADGRCRTLEEIGNVFSITRERVRQIEARALHKLRQPYRNHKLESYCDQRDDFALTA</sequence>
<dbReference type="Pfam" id="PF04539">
    <property type="entry name" value="Sigma70_r3"/>
    <property type="match status" value="1"/>
</dbReference>
<evidence type="ECO:0000259" key="7">
    <source>
        <dbReference type="PROSITE" id="PS00716"/>
    </source>
</evidence>
<evidence type="ECO:0000256" key="2">
    <source>
        <dbReference type="ARBA" id="ARBA00023015"/>
    </source>
</evidence>
<keyword evidence="9" id="KW-1185">Reference proteome</keyword>
<evidence type="ECO:0000313" key="8">
    <source>
        <dbReference type="EMBL" id="KAJ8602206.1"/>
    </source>
</evidence>
<gene>
    <name evidence="8" type="ORF">CTAYLR_003621</name>
</gene>
<feature type="domain" description="RNA polymerase sigma-70" evidence="7">
    <location>
        <begin position="498"/>
        <end position="524"/>
    </location>
</feature>
<dbReference type="InterPro" id="IPR014284">
    <property type="entry name" value="RNA_pol_sigma-70_dom"/>
</dbReference>
<dbReference type="NCBIfam" id="TIGR02937">
    <property type="entry name" value="sigma70-ECF"/>
    <property type="match status" value="1"/>
</dbReference>
<proteinExistence type="inferred from homology"/>
<dbReference type="InterPro" id="IPR050239">
    <property type="entry name" value="Sigma-70_RNA_pol_init_factors"/>
</dbReference>
<comment type="caution">
    <text evidence="8">The sequence shown here is derived from an EMBL/GenBank/DDBJ whole genome shotgun (WGS) entry which is preliminary data.</text>
</comment>
<dbReference type="CDD" id="cd06171">
    <property type="entry name" value="Sigma70_r4"/>
    <property type="match status" value="1"/>
</dbReference>
<dbReference type="GO" id="GO:0016987">
    <property type="term" value="F:sigma factor activity"/>
    <property type="evidence" value="ECO:0007669"/>
    <property type="project" value="UniProtKB-KW"/>
</dbReference>
<dbReference type="AlphaFoldDB" id="A0AAD7XL07"/>
<keyword evidence="3" id="KW-0731">Sigma factor</keyword>
<feature type="compositionally biased region" description="Polar residues" evidence="6">
    <location>
        <begin position="32"/>
        <end position="45"/>
    </location>
</feature>
<organism evidence="8 9">
    <name type="scientific">Chrysophaeum taylorii</name>
    <dbReference type="NCBI Taxonomy" id="2483200"/>
    <lineage>
        <taxon>Eukaryota</taxon>
        <taxon>Sar</taxon>
        <taxon>Stramenopiles</taxon>
        <taxon>Ochrophyta</taxon>
        <taxon>Pelagophyceae</taxon>
        <taxon>Pelagomonadales</taxon>
        <taxon>Pelagomonadaceae</taxon>
        <taxon>Chrysophaeum</taxon>
    </lineage>
</organism>
<feature type="compositionally biased region" description="Gly residues" evidence="6">
    <location>
        <begin position="428"/>
        <end position="440"/>
    </location>
</feature>
<dbReference type="InterPro" id="IPR013325">
    <property type="entry name" value="RNA_pol_sigma_r2"/>
</dbReference>
<reference evidence="8" key="1">
    <citation type="submission" date="2023-01" db="EMBL/GenBank/DDBJ databases">
        <title>Metagenome sequencing of chrysophaentin producing Chrysophaeum taylorii.</title>
        <authorList>
            <person name="Davison J."/>
            <person name="Bewley C."/>
        </authorList>
    </citation>
    <scope>NUCLEOTIDE SEQUENCE</scope>
    <source>
        <strain evidence="8">NIES-1699</strain>
    </source>
</reference>
<dbReference type="InterPro" id="IPR000943">
    <property type="entry name" value="RNA_pol_sigma70"/>
</dbReference>
<dbReference type="Pfam" id="PF04542">
    <property type="entry name" value="Sigma70_r2"/>
    <property type="match status" value="1"/>
</dbReference>
<dbReference type="PANTHER" id="PTHR30603:SF47">
    <property type="entry name" value="RNA POLYMERASE SIGMA FACTOR SIGD, CHLOROPLASTIC"/>
    <property type="match status" value="1"/>
</dbReference>
<keyword evidence="4" id="KW-0238">DNA-binding</keyword>
<feature type="region of interest" description="Disordered" evidence="6">
    <location>
        <begin position="14"/>
        <end position="45"/>
    </location>
</feature>
<keyword evidence="5" id="KW-0804">Transcription</keyword>
<dbReference type="PANTHER" id="PTHR30603">
    <property type="entry name" value="RNA POLYMERASE SIGMA FACTOR RPO"/>
    <property type="match status" value="1"/>
</dbReference>
<evidence type="ECO:0000256" key="6">
    <source>
        <dbReference type="SAM" id="MobiDB-lite"/>
    </source>
</evidence>
<dbReference type="GO" id="GO:0003677">
    <property type="term" value="F:DNA binding"/>
    <property type="evidence" value="ECO:0007669"/>
    <property type="project" value="UniProtKB-KW"/>
</dbReference>
<dbReference type="InterPro" id="IPR007624">
    <property type="entry name" value="RNA_pol_sigma70_r3"/>
</dbReference>
<feature type="region of interest" description="Disordered" evidence="6">
    <location>
        <begin position="149"/>
        <end position="183"/>
    </location>
</feature>
<dbReference type="GO" id="GO:0006352">
    <property type="term" value="P:DNA-templated transcription initiation"/>
    <property type="evidence" value="ECO:0007669"/>
    <property type="project" value="InterPro"/>
</dbReference>
<dbReference type="SUPFAM" id="SSF88659">
    <property type="entry name" value="Sigma3 and sigma4 domains of RNA polymerase sigma factors"/>
    <property type="match status" value="2"/>
</dbReference>
<dbReference type="Gene3D" id="1.10.10.10">
    <property type="entry name" value="Winged helix-like DNA-binding domain superfamily/Winged helix DNA-binding domain"/>
    <property type="match status" value="2"/>
</dbReference>
<dbReference type="PROSITE" id="PS00716">
    <property type="entry name" value="SIGMA70_2"/>
    <property type="match status" value="1"/>
</dbReference>
<feature type="region of interest" description="Disordered" evidence="6">
    <location>
        <begin position="422"/>
        <end position="462"/>
    </location>
</feature>
<dbReference type="PRINTS" id="PR00046">
    <property type="entry name" value="SIGMA70FCT"/>
</dbReference>
<dbReference type="InterPro" id="IPR036388">
    <property type="entry name" value="WH-like_DNA-bd_sf"/>
</dbReference>
<evidence type="ECO:0000256" key="3">
    <source>
        <dbReference type="ARBA" id="ARBA00023082"/>
    </source>
</evidence>
<protein>
    <recommendedName>
        <fullName evidence="7">RNA polymerase sigma-70 domain-containing protein</fullName>
    </recommendedName>
</protein>
<dbReference type="SUPFAM" id="SSF88946">
    <property type="entry name" value="Sigma2 domain of RNA polymerase sigma factors"/>
    <property type="match status" value="1"/>
</dbReference>